<feature type="compositionally biased region" description="Low complexity" evidence="3">
    <location>
        <begin position="7"/>
        <end position="33"/>
    </location>
</feature>
<evidence type="ECO:0000259" key="4">
    <source>
        <dbReference type="Pfam" id="PF06244"/>
    </source>
</evidence>
<keyword evidence="7" id="KW-1185">Reference proteome</keyword>
<keyword evidence="2" id="KW-0175">Coiled coil</keyword>
<evidence type="ECO:0000256" key="1">
    <source>
        <dbReference type="ARBA" id="ARBA00008296"/>
    </source>
</evidence>
<gene>
    <name evidence="6" type="ORF">CYCCA115_LOCUS13946</name>
</gene>
<evidence type="ECO:0000313" key="7">
    <source>
        <dbReference type="Proteomes" id="UP001295423"/>
    </source>
</evidence>
<dbReference type="InterPro" id="IPR054413">
    <property type="entry name" value="LSO1/2"/>
</dbReference>
<organism evidence="6 7">
    <name type="scientific">Cylindrotheca closterium</name>
    <dbReference type="NCBI Taxonomy" id="2856"/>
    <lineage>
        <taxon>Eukaryota</taxon>
        <taxon>Sar</taxon>
        <taxon>Stramenopiles</taxon>
        <taxon>Ochrophyta</taxon>
        <taxon>Bacillariophyta</taxon>
        <taxon>Bacillariophyceae</taxon>
        <taxon>Bacillariophycidae</taxon>
        <taxon>Bacillariales</taxon>
        <taxon>Bacillariaceae</taxon>
        <taxon>Cylindrotheca</taxon>
    </lineage>
</organism>
<evidence type="ECO:0000256" key="2">
    <source>
        <dbReference type="ARBA" id="ARBA00023054"/>
    </source>
</evidence>
<dbReference type="EMBL" id="CAKOGP040001825">
    <property type="protein sequence ID" value="CAJ1953270.1"/>
    <property type="molecule type" value="Genomic_DNA"/>
</dbReference>
<feature type="domain" description="Coiled-coil" evidence="4">
    <location>
        <begin position="173"/>
        <end position="245"/>
    </location>
</feature>
<comment type="caution">
    <text evidence="6">The sequence shown here is derived from an EMBL/GenBank/DDBJ whole genome shotgun (WGS) entry which is preliminary data.</text>
</comment>
<feature type="domain" description="LSO1/LSO2" evidence="5">
    <location>
        <begin position="9"/>
        <end position="78"/>
    </location>
</feature>
<dbReference type="PANTHER" id="PTHR21680:SF0">
    <property type="entry name" value="COILED-COIL DOMAIN-CONTAINING PROTEIN 124"/>
    <property type="match status" value="1"/>
</dbReference>
<dbReference type="GO" id="GO:0005634">
    <property type="term" value="C:nucleus"/>
    <property type="evidence" value="ECO:0007669"/>
    <property type="project" value="TreeGrafter"/>
</dbReference>
<dbReference type="InterPro" id="IPR010422">
    <property type="entry name" value="Ccdc124/Oxs1"/>
</dbReference>
<reference evidence="6" key="1">
    <citation type="submission" date="2023-08" db="EMBL/GenBank/DDBJ databases">
        <authorList>
            <person name="Audoor S."/>
            <person name="Bilcke G."/>
        </authorList>
    </citation>
    <scope>NUCLEOTIDE SEQUENCE</scope>
</reference>
<protein>
    <submittedName>
        <fullName evidence="6">Uncharacterized protein</fullName>
    </submittedName>
</protein>
<dbReference type="AlphaFoldDB" id="A0AAD2FTS8"/>
<evidence type="ECO:0000259" key="5">
    <source>
        <dbReference type="Pfam" id="PF22048"/>
    </source>
</evidence>
<evidence type="ECO:0000313" key="6">
    <source>
        <dbReference type="EMBL" id="CAJ1953270.1"/>
    </source>
</evidence>
<dbReference type="GO" id="GO:0003713">
    <property type="term" value="F:transcription coactivator activity"/>
    <property type="evidence" value="ECO:0007669"/>
    <property type="project" value="TreeGrafter"/>
</dbReference>
<dbReference type="Proteomes" id="UP001295423">
    <property type="component" value="Unassembled WGS sequence"/>
</dbReference>
<dbReference type="Pfam" id="PF06244">
    <property type="entry name" value="Ccdc124"/>
    <property type="match status" value="1"/>
</dbReference>
<dbReference type="PANTHER" id="PTHR21680">
    <property type="entry name" value="COILED-COIL DOMAIN-CONTAINING PROTEIN 124"/>
    <property type="match status" value="1"/>
</dbReference>
<feature type="region of interest" description="Disordered" evidence="3">
    <location>
        <begin position="1"/>
        <end position="152"/>
    </location>
</feature>
<name>A0AAD2FTS8_9STRA</name>
<dbReference type="InterPro" id="IPR054414">
    <property type="entry name" value="Ccdc124/Oxs1_C"/>
</dbReference>
<dbReference type="GO" id="GO:0006366">
    <property type="term" value="P:transcription by RNA polymerase II"/>
    <property type="evidence" value="ECO:0007669"/>
    <property type="project" value="TreeGrafter"/>
</dbReference>
<proteinExistence type="inferred from homology"/>
<accession>A0AAD2FTS8</accession>
<comment type="similarity">
    <text evidence="1">Belongs to the CCDC124 family.</text>
</comment>
<dbReference type="Pfam" id="PF22048">
    <property type="entry name" value="LSO1_2-like"/>
    <property type="match status" value="1"/>
</dbReference>
<evidence type="ECO:0000256" key="3">
    <source>
        <dbReference type="SAM" id="MobiDB-lite"/>
    </source>
</evidence>
<sequence>MGKLRGLNQKAAAAAEQKLANQKVKDAAAAATAEKQAGVEWSKGANLRGQQKMEAAALKADEQARKKREKAVLLAEEEANTGSSKPKKAPTLSNKGKKKNNDLSLLEDALVGAADKKVKSKRAAERQKAEKQKTEEARKRAEQKPVDPLLANTQSMILGTEDEMVGRAANKALEVEGAGGIDNALNALNTGSAATSEPTKKALYKAFEERKMAELKSELPGLKMSQYKDKVFNLWKKSPENPKNQQ</sequence>
<feature type="compositionally biased region" description="Basic and acidic residues" evidence="3">
    <location>
        <begin position="114"/>
        <end position="145"/>
    </location>
</feature>